<dbReference type="InterPro" id="IPR036249">
    <property type="entry name" value="Thioredoxin-like_sf"/>
</dbReference>
<proteinExistence type="predicted"/>
<dbReference type="EMBL" id="BONX01000049">
    <property type="protein sequence ID" value="GIH00046.1"/>
    <property type="molecule type" value="Genomic_DNA"/>
</dbReference>
<dbReference type="SUPFAM" id="SSF52833">
    <property type="entry name" value="Thioredoxin-like"/>
    <property type="match status" value="1"/>
</dbReference>
<dbReference type="Proteomes" id="UP000621500">
    <property type="component" value="Unassembled WGS sequence"/>
</dbReference>
<dbReference type="InterPro" id="IPR053977">
    <property type="entry name" value="Rv2466c-like"/>
</dbReference>
<evidence type="ECO:0000313" key="3">
    <source>
        <dbReference type="Proteomes" id="UP000621500"/>
    </source>
</evidence>
<reference evidence="2 3" key="1">
    <citation type="submission" date="2021-01" db="EMBL/GenBank/DDBJ databases">
        <title>Whole genome shotgun sequence of Plantactinospora mayteni NBRC 109088.</title>
        <authorList>
            <person name="Komaki H."/>
            <person name="Tamura T."/>
        </authorList>
    </citation>
    <scope>NUCLEOTIDE SEQUENCE [LARGE SCALE GENOMIC DNA]</scope>
    <source>
        <strain evidence="2 3">NBRC 109088</strain>
    </source>
</reference>
<organism evidence="2 3">
    <name type="scientific">Plantactinospora mayteni</name>
    <dbReference type="NCBI Taxonomy" id="566021"/>
    <lineage>
        <taxon>Bacteria</taxon>
        <taxon>Bacillati</taxon>
        <taxon>Actinomycetota</taxon>
        <taxon>Actinomycetes</taxon>
        <taxon>Micromonosporales</taxon>
        <taxon>Micromonosporaceae</taxon>
        <taxon>Plantactinospora</taxon>
    </lineage>
</organism>
<dbReference type="Gene3D" id="3.40.30.10">
    <property type="entry name" value="Glutaredoxin"/>
    <property type="match status" value="1"/>
</dbReference>
<gene>
    <name evidence="2" type="ORF">Pma05_66180</name>
</gene>
<dbReference type="Pfam" id="PF22234">
    <property type="entry name" value="Rv2466c-like"/>
    <property type="match status" value="1"/>
</dbReference>
<sequence length="277" mass="30202">MISVESVKIYFDPRCPWCYLTSKWAWRLAELGEVELDWGLFCLEILNLPEGADPLELEAISGPALRCAVAIREKAGSKAIGPFYRALARRTWESRPPAPDLVVAVRESVVEAGFDAELFDAALADPQTWAAVVAEHQALIDRARSIGVPTIALDGGDGPMIFGPVLNRMPSDEEAVELWRHVSWLVRYDNFSELKRGRLGPPTLPAVFFDDGARTPWWPWGQRPWAAPEPAPEPGKQQPETTTATTTETTATTTGTTATTTGTTATATGTEQNGAGR</sequence>
<evidence type="ECO:0008006" key="4">
    <source>
        <dbReference type="Google" id="ProtNLM"/>
    </source>
</evidence>
<evidence type="ECO:0000313" key="2">
    <source>
        <dbReference type="EMBL" id="GIH00046.1"/>
    </source>
</evidence>
<comment type="caution">
    <text evidence="2">The sequence shown here is derived from an EMBL/GenBank/DDBJ whole genome shotgun (WGS) entry which is preliminary data.</text>
</comment>
<evidence type="ECO:0000256" key="1">
    <source>
        <dbReference type="SAM" id="MobiDB-lite"/>
    </source>
</evidence>
<name>A0ABQ4EZF5_9ACTN</name>
<keyword evidence="3" id="KW-1185">Reference proteome</keyword>
<protein>
    <recommendedName>
        <fullName evidence="4">DSBA-like thioredoxin domain-containing protein</fullName>
    </recommendedName>
</protein>
<accession>A0ABQ4EZF5</accession>
<feature type="region of interest" description="Disordered" evidence="1">
    <location>
        <begin position="220"/>
        <end position="277"/>
    </location>
</feature>
<feature type="compositionally biased region" description="Low complexity" evidence="1">
    <location>
        <begin position="234"/>
        <end position="271"/>
    </location>
</feature>